<proteinExistence type="predicted"/>
<gene>
    <name evidence="2" type="ORF">H0266_15015</name>
</gene>
<evidence type="ECO:0000313" key="3">
    <source>
        <dbReference type="Proteomes" id="UP000571017"/>
    </source>
</evidence>
<protein>
    <submittedName>
        <fullName evidence="2">FAD/NAD(P)-binding protein</fullName>
    </submittedName>
</protein>
<accession>A0A838CX71</accession>
<dbReference type="PANTHER" id="PTHR38663">
    <property type="match status" value="1"/>
</dbReference>
<dbReference type="SUPFAM" id="SSF51905">
    <property type="entry name" value="FAD/NAD(P)-binding domain"/>
    <property type="match status" value="1"/>
</dbReference>
<organism evidence="2 3">
    <name type="scientific">Halobacillus locisalis</name>
    <dbReference type="NCBI Taxonomy" id="220753"/>
    <lineage>
        <taxon>Bacteria</taxon>
        <taxon>Bacillati</taxon>
        <taxon>Bacillota</taxon>
        <taxon>Bacilli</taxon>
        <taxon>Bacillales</taxon>
        <taxon>Bacillaceae</taxon>
        <taxon>Halobacillus</taxon>
    </lineage>
</organism>
<feature type="domain" description="FAD-dependent urate hydroxylase HpyO/Asp monooxygenase CreE-like FAD/NAD(P)-binding" evidence="1">
    <location>
        <begin position="5"/>
        <end position="147"/>
    </location>
</feature>
<dbReference type="Proteomes" id="UP000571017">
    <property type="component" value="Unassembled WGS sequence"/>
</dbReference>
<name>A0A838CX71_9BACI</name>
<evidence type="ECO:0000313" key="2">
    <source>
        <dbReference type="EMBL" id="MBA2176206.1"/>
    </source>
</evidence>
<dbReference type="Gene3D" id="3.50.50.60">
    <property type="entry name" value="FAD/NAD(P)-binding domain"/>
    <property type="match status" value="1"/>
</dbReference>
<comment type="caution">
    <text evidence="2">The sequence shown here is derived from an EMBL/GenBank/DDBJ whole genome shotgun (WGS) entry which is preliminary data.</text>
</comment>
<keyword evidence="3" id="KW-1185">Reference proteome</keyword>
<dbReference type="InterPro" id="IPR038732">
    <property type="entry name" value="HpyO/CreE_NAD-binding"/>
</dbReference>
<sequence>MYAWVVIGGGVQGCCIATRLLEKKVRREELLIIDPHPEPMHVWETLTEKTGMPYLRSPSVHHLADDPYSLKKYSRMQDYTAPFKGRYSRPRLDMFNQHTFDEMKNAGVHDCWKQAVVQGLSPTDKGWKVEIPGETIGAEQVVLAIGVNHIPHYPVWAQALSNRPSVSHLFNLDQPLPEQGNVIVVGGGMTAAHTAHTLSTSEHIDEVTLVKRHPFRIHDFDSDPGWLGPKFLKGYREVTCYEERRRMIHEARHKGSITRELRVKLQRQETAGRLKVFTGDILSCEANDDRIHLMMEDETVVTGNSLVLATGAESCLPGKEWLQTAIHQFKLPCAPCGFPVVQSNLEWAEGLFVAGALAELEIGPVSRNIAGARKAAERIATST</sequence>
<dbReference type="EMBL" id="JACEFG010000003">
    <property type="protein sequence ID" value="MBA2176206.1"/>
    <property type="molecule type" value="Genomic_DNA"/>
</dbReference>
<dbReference type="InterPro" id="IPR036188">
    <property type="entry name" value="FAD/NAD-bd_sf"/>
</dbReference>
<evidence type="ECO:0000259" key="1">
    <source>
        <dbReference type="Pfam" id="PF13454"/>
    </source>
</evidence>
<reference evidence="2 3" key="1">
    <citation type="journal article" date="2004" name="Extremophiles">
        <title>Halobacillus locisalis sp. nov., a halophilic bacterium isolated from a marine solar saltern of the Yellow Sea in Korea.</title>
        <authorList>
            <person name="Yoon J.H."/>
            <person name="Kang K.H."/>
            <person name="Oh T.K."/>
            <person name="Park Y.H."/>
        </authorList>
    </citation>
    <scope>NUCLEOTIDE SEQUENCE [LARGE SCALE GENOMIC DNA]</scope>
    <source>
        <strain evidence="2 3">KCTC 3788</strain>
    </source>
</reference>
<dbReference type="Pfam" id="PF13454">
    <property type="entry name" value="NAD_binding_9"/>
    <property type="match status" value="1"/>
</dbReference>
<dbReference type="PANTHER" id="PTHR38663:SF1">
    <property type="entry name" value="L-ORNITHINE N(5)-MONOOXYGENASE"/>
    <property type="match status" value="1"/>
</dbReference>
<dbReference type="RefSeq" id="WP_181473238.1">
    <property type="nucleotide sequence ID" value="NZ_JACEFG010000003.1"/>
</dbReference>
<dbReference type="AlphaFoldDB" id="A0A838CX71"/>